<accession>A0A0E0F989</accession>
<protein>
    <recommendedName>
        <fullName evidence="3">F-box domain-containing protein</fullName>
    </recommendedName>
</protein>
<sequence>MPAAESCHSRSLSWLVKSCIPADPARHIAVPILCPTPQPPPPSSPPAPPISALPDDLLLECLARVPRASLPPLPAGARALEAHVCAGSVDALHVASGTWARPRALPSGGCVVGACGVGDHLYVVASHAVELSFWRWCGATGRGGDGRGWGGWVALEAPSMPRGSVGLGMAVRVAMAGLGTNRVAAVVSAAAVRGHNAGGGALEGMVLVYDIAGGKWSRAPDLPPGFRRAACAGVEC</sequence>
<dbReference type="STRING" id="40149.A0A0E0F989"/>
<dbReference type="Proteomes" id="UP000008021">
    <property type="component" value="Chromosome 12"/>
</dbReference>
<evidence type="ECO:0008006" key="3">
    <source>
        <dbReference type="Google" id="ProtNLM"/>
    </source>
</evidence>
<dbReference type="eggNOG" id="KOG1072">
    <property type="taxonomic scope" value="Eukaryota"/>
</dbReference>
<dbReference type="HOGENOM" id="CLU_1177001_0_0_1"/>
<dbReference type="AlphaFoldDB" id="A0A0E0F989"/>
<dbReference type="Gramene" id="OMERI12G00900.1">
    <property type="protein sequence ID" value="OMERI12G00900.1"/>
    <property type="gene ID" value="OMERI12G00900"/>
</dbReference>
<organism evidence="1">
    <name type="scientific">Oryza meridionalis</name>
    <dbReference type="NCBI Taxonomy" id="40149"/>
    <lineage>
        <taxon>Eukaryota</taxon>
        <taxon>Viridiplantae</taxon>
        <taxon>Streptophyta</taxon>
        <taxon>Embryophyta</taxon>
        <taxon>Tracheophyta</taxon>
        <taxon>Spermatophyta</taxon>
        <taxon>Magnoliopsida</taxon>
        <taxon>Liliopsida</taxon>
        <taxon>Poales</taxon>
        <taxon>Poaceae</taxon>
        <taxon>BOP clade</taxon>
        <taxon>Oryzoideae</taxon>
        <taxon>Oryzeae</taxon>
        <taxon>Oryzinae</taxon>
        <taxon>Oryza</taxon>
    </lineage>
</organism>
<dbReference type="eggNOG" id="KOG0800">
    <property type="taxonomic scope" value="Eukaryota"/>
</dbReference>
<dbReference type="SUPFAM" id="SSF50965">
    <property type="entry name" value="Galactose oxidase, central domain"/>
    <property type="match status" value="1"/>
</dbReference>
<name>A0A0E0F989_9ORYZ</name>
<dbReference type="InterPro" id="IPR011043">
    <property type="entry name" value="Gal_Oxase/kelch_b-propeller"/>
</dbReference>
<keyword evidence="2" id="KW-1185">Reference proteome</keyword>
<evidence type="ECO:0000313" key="2">
    <source>
        <dbReference type="Proteomes" id="UP000008021"/>
    </source>
</evidence>
<dbReference type="EnsemblPlants" id="OMERI12G00900.1">
    <property type="protein sequence ID" value="OMERI12G00900.1"/>
    <property type="gene ID" value="OMERI12G00900"/>
</dbReference>
<dbReference type="InterPro" id="IPR015915">
    <property type="entry name" value="Kelch-typ_b-propeller"/>
</dbReference>
<dbReference type="Gene3D" id="2.120.10.80">
    <property type="entry name" value="Kelch-type beta propeller"/>
    <property type="match status" value="1"/>
</dbReference>
<proteinExistence type="predicted"/>
<reference evidence="1" key="2">
    <citation type="submission" date="2018-05" db="EMBL/GenBank/DDBJ databases">
        <title>OmerRS3 (Oryza meridionalis Reference Sequence Version 3).</title>
        <authorList>
            <person name="Zhang J."/>
            <person name="Kudrna D."/>
            <person name="Lee S."/>
            <person name="Talag J."/>
            <person name="Welchert J."/>
            <person name="Wing R.A."/>
        </authorList>
    </citation>
    <scope>NUCLEOTIDE SEQUENCE [LARGE SCALE GENOMIC DNA]</scope>
    <source>
        <strain evidence="1">cv. OR44</strain>
    </source>
</reference>
<reference evidence="1" key="1">
    <citation type="submission" date="2015-04" db="UniProtKB">
        <authorList>
            <consortium name="EnsemblPlants"/>
        </authorList>
    </citation>
    <scope>IDENTIFICATION</scope>
</reference>
<evidence type="ECO:0000313" key="1">
    <source>
        <dbReference type="EnsemblPlants" id="OMERI12G00900.1"/>
    </source>
</evidence>